<feature type="region of interest" description="Disordered" evidence="1">
    <location>
        <begin position="511"/>
        <end position="588"/>
    </location>
</feature>
<keyword evidence="2" id="KW-0472">Membrane</keyword>
<dbReference type="Pfam" id="PF06985">
    <property type="entry name" value="HET"/>
    <property type="match status" value="1"/>
</dbReference>
<dbReference type="VEuPathDB" id="FungiDB:HZS61_005918"/>
<dbReference type="VEuPathDB" id="FungiDB:FOC4_g10000750"/>
<organism evidence="4 5">
    <name type="scientific">Fusarium oxysporum</name>
    <name type="common">Fusarium vascular wilt</name>
    <dbReference type="NCBI Taxonomy" id="5507"/>
    <lineage>
        <taxon>Eukaryota</taxon>
        <taxon>Fungi</taxon>
        <taxon>Dikarya</taxon>
        <taxon>Ascomycota</taxon>
        <taxon>Pezizomycotina</taxon>
        <taxon>Sordariomycetes</taxon>
        <taxon>Hypocreomycetidae</taxon>
        <taxon>Hypocreales</taxon>
        <taxon>Nectriaceae</taxon>
        <taxon>Fusarium</taxon>
        <taxon>Fusarium oxysporum species complex</taxon>
    </lineage>
</organism>
<keyword evidence="2" id="KW-1133">Transmembrane helix</keyword>
<dbReference type="VEuPathDB" id="FungiDB:FOMG_08893"/>
<dbReference type="InterPro" id="IPR011009">
    <property type="entry name" value="Kinase-like_dom_sf"/>
</dbReference>
<dbReference type="VEuPathDB" id="FungiDB:FOMG_08892"/>
<dbReference type="PANTHER" id="PTHR33112">
    <property type="entry name" value="DOMAIN PROTEIN, PUTATIVE-RELATED"/>
    <property type="match status" value="1"/>
</dbReference>
<evidence type="ECO:0000259" key="3">
    <source>
        <dbReference type="PROSITE" id="PS50011"/>
    </source>
</evidence>
<protein>
    <submittedName>
        <fullName evidence="4">Related to tol protein</fullName>
    </submittedName>
</protein>
<dbReference type="SUPFAM" id="SSF56112">
    <property type="entry name" value="Protein kinase-like (PK-like)"/>
    <property type="match status" value="1"/>
</dbReference>
<dbReference type="VEuPathDB" id="FungiDB:FOIG_09951"/>
<reference evidence="5" key="1">
    <citation type="submission" date="2016-09" db="EMBL/GenBank/DDBJ databases">
        <authorList>
            <person name="Guldener U."/>
        </authorList>
    </citation>
    <scope>NUCLEOTIDE SEQUENCE [LARGE SCALE GENOMIC DNA]</scope>
    <source>
        <strain evidence="5">V64-1</strain>
    </source>
</reference>
<dbReference type="InterPro" id="IPR000719">
    <property type="entry name" value="Prot_kinase_dom"/>
</dbReference>
<dbReference type="PANTHER" id="PTHR33112:SF10">
    <property type="entry name" value="TOL"/>
    <property type="match status" value="1"/>
</dbReference>
<dbReference type="Gene3D" id="3.30.200.20">
    <property type="entry name" value="Phosphorylase Kinase, domain 1"/>
    <property type="match status" value="1"/>
</dbReference>
<dbReference type="VEuPathDB" id="FungiDB:FOC4_g10004864"/>
<name>A0A2H3TG06_FUSOX</name>
<evidence type="ECO:0000313" key="5">
    <source>
        <dbReference type="Proteomes" id="UP000219369"/>
    </source>
</evidence>
<dbReference type="VEuPathDB" id="FungiDB:FOC1_g10006259"/>
<dbReference type="Proteomes" id="UP000219369">
    <property type="component" value="Unassembled WGS sequence"/>
</dbReference>
<dbReference type="GO" id="GO:0004672">
    <property type="term" value="F:protein kinase activity"/>
    <property type="evidence" value="ECO:0007669"/>
    <property type="project" value="InterPro"/>
</dbReference>
<dbReference type="SMART" id="SM00220">
    <property type="entry name" value="S_TKc"/>
    <property type="match status" value="1"/>
</dbReference>
<dbReference type="AlphaFoldDB" id="A0A2H3TG06"/>
<feature type="domain" description="Protein kinase" evidence="3">
    <location>
        <begin position="128"/>
        <end position="461"/>
    </location>
</feature>
<dbReference type="InterPro" id="IPR010730">
    <property type="entry name" value="HET"/>
</dbReference>
<feature type="transmembrane region" description="Helical" evidence="2">
    <location>
        <begin position="361"/>
        <end position="380"/>
    </location>
</feature>
<dbReference type="VEuPathDB" id="FungiDB:FOC1_g10004959"/>
<proteinExistence type="predicted"/>
<dbReference type="Gene3D" id="1.10.510.10">
    <property type="entry name" value="Transferase(Phosphotransferase) domain 1"/>
    <property type="match status" value="1"/>
</dbReference>
<dbReference type="PROSITE" id="PS50011">
    <property type="entry name" value="PROTEIN_KINASE_DOM"/>
    <property type="match status" value="1"/>
</dbReference>
<dbReference type="VEuPathDB" id="FungiDB:FOXG_14798"/>
<dbReference type="GO" id="GO:0005524">
    <property type="term" value="F:ATP binding"/>
    <property type="evidence" value="ECO:0007669"/>
    <property type="project" value="InterPro"/>
</dbReference>
<evidence type="ECO:0000256" key="2">
    <source>
        <dbReference type="SAM" id="Phobius"/>
    </source>
</evidence>
<dbReference type="VEuPathDB" id="FungiDB:FOZG_17603"/>
<evidence type="ECO:0000313" key="4">
    <source>
        <dbReference type="EMBL" id="SCO87537.1"/>
    </source>
</evidence>
<accession>A0A2H3TG06</accession>
<dbReference type="CDD" id="cd00180">
    <property type="entry name" value="PKc"/>
    <property type="match status" value="1"/>
</dbReference>
<keyword evidence="2" id="KW-0812">Transmembrane</keyword>
<feature type="compositionally biased region" description="Basic and acidic residues" evidence="1">
    <location>
        <begin position="531"/>
        <end position="547"/>
    </location>
</feature>
<dbReference type="EMBL" id="FMJY01000006">
    <property type="protein sequence ID" value="SCO87537.1"/>
    <property type="molecule type" value="Genomic_DNA"/>
</dbReference>
<dbReference type="Pfam" id="PF00069">
    <property type="entry name" value="Pkinase"/>
    <property type="match status" value="1"/>
</dbReference>
<dbReference type="VEuPathDB" id="FungiDB:FOXG_20146"/>
<dbReference type="OrthoDB" id="4062651at2759"/>
<evidence type="ECO:0000256" key="1">
    <source>
        <dbReference type="SAM" id="MobiDB-lite"/>
    </source>
</evidence>
<sequence>MYKDEPPRTIPDPLEEVMTFSLKEAQKVFAIWVLVGIKGLKLYAIMELFRANNACDNDLPIKEDRIPSFTISKESNENVCLIVGDDAFCDEDDIYRFCRTQWEFCAPVFHCMKENHDLNEAAILPFTEKHLTSANEGAFGQVLKYTIHKCHIDTTGLMPHPHYVAVKKIKLETQNDPSINIAGWEKEVRALWKMRELRQKNIVKFITAFRLGQDEHYLILEWADGGNLRNLWENFRQPLTAALVKDAFEQLLGLSEALDQVHNPRVRRANEHFRHGDLKPENILWFKDPTDERKIGTLKIGDWGLAKQHQDFTQIRTKQTTTGFGTRRYEPPEEETIENNNLVVPDPHTVQDKIVRKRSRLYDVWAMGCIWLEFLIWIMYGRDALMRFNRSFKKGRTDVVCFYEIDDKGVAKVHRVAEQWMDHMGQDPVCEVGKTALGNLLELIKERLLVIKLPDGFGSTLNLPTQQGANNSLSAALPSVMDDPLPGRLPPSITVPQINVVEADPVKDRVLPAAQERFTPKPPPSTRGRRARSDDLFKQMSTIKEDSSDSYWLSGTPLPPPGDAAEDTGNGHGPPVGLPSNPKTTNGALSVSQDENLALTQMLEADWKRIVDNEMANSILSSLKSKALLDAGTPASTKLCLGCQKFRNDLWTPSFSISYTLSNLRTNTNAKTCDLCSLLWKLSQMAENKKTDVHFSREGSAILLNGYTHVASLFRSPGDMNAAVNSQVQVGLPCMPSAGSDAYLTLIRQWLTTCNDLHSICAHNPMRNSSSSGANKRLPTRVIAVGSVGNDKIHLVQTDSTIKGDWVALSHQWGTGTQFCTRKTNLRDHLAGISMARLPATFRDSVIVTRALGCPYLWIDSLCIIQGADGDFNQEAKRMEQVYSGAYCVLAASRSPGHNAGFLGPRQEALGITFRREGDVAPFYLRENIDDFQSHVLDGPLNGRGWVLQEHALARRTIYFTNRQTYFECGDGVHCESMSKISSQRAAFLGDPNFPRLMVKADKGAKILGYQDLYKLYSGLALTHSTDRPWAINGLQERIVTALDVQGEFGMFYEDQPGGRRRGLLRRSLLWRRADGVQSLDRISFPSGPGALKVPSWSWMAYSGRIDYIQAQFGGTEWEALQAQWDSDSGKVDSGILVATARDYTDQDAGSMLVFDSPLKSKKEAVQCVVLGKQKGEVADSEKVHYVLLVELKPLRHQTKYKRYERVGAGTLLGKCIGGNRMKVHIH</sequence>
<gene>
    <name evidence="4" type="ORF">FRV6_11664</name>
</gene>